<gene>
    <name evidence="4" type="primary">CIDEA</name>
</gene>
<evidence type="ECO:0000313" key="5">
    <source>
        <dbReference type="Proteomes" id="UP001501920"/>
    </source>
</evidence>
<reference evidence="4" key="2">
    <citation type="submission" date="2025-08" db="UniProtKB">
        <authorList>
            <consortium name="Ensembl"/>
        </authorList>
    </citation>
    <scope>IDENTIFICATION</scope>
</reference>
<dbReference type="SMART" id="SM00266">
    <property type="entry name" value="CAD"/>
    <property type="match status" value="1"/>
</dbReference>
<accession>A0AAR2IGQ5</accession>
<evidence type="ECO:0000313" key="4">
    <source>
        <dbReference type="Ensembl" id="ENSPNAP00000038163.1"/>
    </source>
</evidence>
<protein>
    <recommendedName>
        <fullName evidence="3">CIDE-N domain-containing protein</fullName>
    </recommendedName>
</protein>
<keyword evidence="5" id="KW-1185">Reference proteome</keyword>
<dbReference type="CTD" id="1149"/>
<reference evidence="4 5" key="1">
    <citation type="submission" date="2020-10" db="EMBL/GenBank/DDBJ databases">
        <title>Pygocentrus nattereri (red-bellied piranha) genome, fPygNat1, primary haplotype.</title>
        <authorList>
            <person name="Myers G."/>
            <person name="Meyer A."/>
            <person name="Karagic N."/>
            <person name="Pippel M."/>
            <person name="Winkler S."/>
            <person name="Tracey A."/>
            <person name="Wood J."/>
            <person name="Formenti G."/>
            <person name="Howe K."/>
            <person name="Fedrigo O."/>
            <person name="Jarvis E.D."/>
        </authorList>
    </citation>
    <scope>NUCLEOTIDE SEQUENCE [LARGE SCALE GENOMIC DNA]</scope>
</reference>
<dbReference type="PROSITE" id="PS51135">
    <property type="entry name" value="CIDE_N"/>
    <property type="match status" value="1"/>
</dbReference>
<dbReference type="InterPro" id="IPR003508">
    <property type="entry name" value="CIDE-N_dom"/>
</dbReference>
<proteinExistence type="predicted"/>
<dbReference type="CDD" id="cd01615">
    <property type="entry name" value="CIDE_N"/>
    <property type="match status" value="1"/>
</dbReference>
<keyword evidence="1 2" id="KW-0053">Apoptosis</keyword>
<dbReference type="PANTHER" id="PTHR12306:SF8">
    <property type="entry name" value="LIPID TRANSFERASE CIDEA"/>
    <property type="match status" value="1"/>
</dbReference>
<dbReference type="Ensembl" id="ENSPNAT00000055071.1">
    <property type="protein sequence ID" value="ENSPNAP00000038163.1"/>
    <property type="gene ID" value="ENSPNAG00000036843.1"/>
</dbReference>
<dbReference type="Proteomes" id="UP001501920">
    <property type="component" value="Chromosome 3"/>
</dbReference>
<evidence type="ECO:0000259" key="3">
    <source>
        <dbReference type="PROSITE" id="PS51135"/>
    </source>
</evidence>
<dbReference type="SUPFAM" id="SSF54277">
    <property type="entry name" value="CAD &amp; PB1 domains"/>
    <property type="match status" value="1"/>
</dbReference>
<name>A0AAR2IGQ5_PYGNA</name>
<feature type="domain" description="CIDE-N" evidence="3">
    <location>
        <begin position="43"/>
        <end position="120"/>
    </location>
</feature>
<dbReference type="PANTHER" id="PTHR12306">
    <property type="entry name" value="CELL DEATH ACTIVATOR CIDE"/>
    <property type="match status" value="1"/>
</dbReference>
<dbReference type="Gene3D" id="3.10.20.10">
    <property type="match status" value="1"/>
</dbReference>
<evidence type="ECO:0000256" key="1">
    <source>
        <dbReference type="ARBA" id="ARBA00022703"/>
    </source>
</evidence>
<dbReference type="GO" id="GO:0042981">
    <property type="term" value="P:regulation of apoptotic process"/>
    <property type="evidence" value="ECO:0007669"/>
    <property type="project" value="TreeGrafter"/>
</dbReference>
<dbReference type="GO" id="GO:0006915">
    <property type="term" value="P:apoptotic process"/>
    <property type="evidence" value="ECO:0007669"/>
    <property type="project" value="UniProtKB-UniRule"/>
</dbReference>
<dbReference type="GeneTree" id="ENSGT00390000018596"/>
<organism evidence="4 5">
    <name type="scientific">Pygocentrus nattereri</name>
    <name type="common">Red-bellied piranha</name>
    <dbReference type="NCBI Taxonomy" id="42514"/>
    <lineage>
        <taxon>Eukaryota</taxon>
        <taxon>Metazoa</taxon>
        <taxon>Chordata</taxon>
        <taxon>Craniata</taxon>
        <taxon>Vertebrata</taxon>
        <taxon>Euteleostomi</taxon>
        <taxon>Actinopterygii</taxon>
        <taxon>Neopterygii</taxon>
        <taxon>Teleostei</taxon>
        <taxon>Ostariophysi</taxon>
        <taxon>Characiformes</taxon>
        <taxon>Characoidei</taxon>
        <taxon>Pygocentrus</taxon>
    </lineage>
</organism>
<evidence type="ECO:0000256" key="2">
    <source>
        <dbReference type="PROSITE-ProRule" id="PRU00447"/>
    </source>
</evidence>
<dbReference type="AlphaFoldDB" id="A0AAR2IGQ5"/>
<dbReference type="Pfam" id="PF02017">
    <property type="entry name" value="CIDE-N"/>
    <property type="match status" value="1"/>
</dbReference>
<reference evidence="4" key="3">
    <citation type="submission" date="2025-09" db="UniProtKB">
        <authorList>
            <consortium name="Ensembl"/>
        </authorList>
    </citation>
    <scope>IDENTIFICATION</scope>
</reference>
<sequence>MLTNFPAVLSSMEYAKTLVPTPIKRSVSTVHSAIAQRMLPPAEPRPYRVCTQSRLRTNVLVATSLNNLLEKAAHSFLLPCRFLTLVLEEDGTVVDSETFFHSLPSNTLFMVLDKGEQWTHNPPALTSFRRPKKNEIAKISFDLYKLNPKDFLGCLTVKATLYEIYSLSYDINCSGFKYLLKSSLRCAMQVTRVTGQALLYGSTCVLHYIGDEHH</sequence>
<dbReference type="RefSeq" id="XP_017560228.1">
    <property type="nucleotide sequence ID" value="XM_017704739.2"/>
</dbReference>
<dbReference type="GeneID" id="108431523"/>